<feature type="region of interest" description="Disordered" evidence="1">
    <location>
        <begin position="146"/>
        <end position="171"/>
    </location>
</feature>
<reference evidence="2 3" key="1">
    <citation type="submission" date="2015-06" db="EMBL/GenBank/DDBJ databases">
        <title>Improved classification and identification of acetic acid bacteria using matrix-assisted laser desorption/ionization time-of-flight mass spectrometry; Gluconobacter nephelii and Gluconobacter uchimurae are later heterotypic synonyms of Gluconobacter japonicus and Gluconobacter oxydans, respectively.</title>
        <authorList>
            <person name="Li L."/>
            <person name="Cleenwerck I."/>
            <person name="De Vuyst L."/>
            <person name="Vandamme P."/>
        </authorList>
    </citation>
    <scope>NUCLEOTIDE SEQUENCE [LARGE SCALE GENOMIC DNA]</scope>
    <source>
        <strain evidence="2 3">LMG 1768</strain>
    </source>
</reference>
<sequence length="391" mass="41241">MRRLLERAGRLGGASLLVLTLATVAAPKPAYAFFDSAAIVGAISTLQGAMNSVITTAQKVLNSTLGLINGSLGDGFTQLSNYMKAQVGAQEQIADANNMVQAELARDVRAAQQRDNHATNRQDCLNLEGGQAAVVAARNGAAVATALDSGKDKRTQAGKGTPSWEGAGQGAQANNNRHFTLYCSDAEADAGVCSLASADQQNADQDATSLLTPPAYQDQASIDRANDYVTTLIQPVAPAALRGSALTSVDGQSALPGRRAYNAAISLAHHVGDDIIGWHANTVTLSAAQKAEAVREGYTNTSVGSESEATELEINRKYSGTDWQADLQAMPSEKSVLVQIALLDAQRNWIAWQQFKLDQTRALMEANRLATSAEQRLRAVSPLPVPTTTLP</sequence>
<gene>
    <name evidence="2" type="ORF">AD945_04130</name>
</gene>
<dbReference type="AlphaFoldDB" id="A0A149TLC4"/>
<dbReference type="OrthoDB" id="8432665at2"/>
<comment type="caution">
    <text evidence="2">The sequence shown here is derived from an EMBL/GenBank/DDBJ whole genome shotgun (WGS) entry which is preliminary data.</text>
</comment>
<accession>A0A149TLC4</accession>
<organism evidence="2 3">
    <name type="scientific">Gluconobacter albidus</name>
    <dbReference type="NCBI Taxonomy" id="318683"/>
    <lineage>
        <taxon>Bacteria</taxon>
        <taxon>Pseudomonadati</taxon>
        <taxon>Pseudomonadota</taxon>
        <taxon>Alphaproteobacteria</taxon>
        <taxon>Acetobacterales</taxon>
        <taxon>Acetobacteraceae</taxon>
        <taxon>Gluconobacter</taxon>
    </lineage>
</organism>
<dbReference type="RefSeq" id="WP_062106742.1">
    <property type="nucleotide sequence ID" value="NZ_LHZR01000094.1"/>
</dbReference>
<dbReference type="PATRIC" id="fig|318683.6.peg.1902"/>
<proteinExistence type="predicted"/>
<protein>
    <recommendedName>
        <fullName evidence="4">TraW</fullName>
    </recommendedName>
</protein>
<name>A0A149TLC4_9PROT</name>
<dbReference type="Proteomes" id="UP000075636">
    <property type="component" value="Unassembled WGS sequence"/>
</dbReference>
<evidence type="ECO:0000313" key="3">
    <source>
        <dbReference type="Proteomes" id="UP000075636"/>
    </source>
</evidence>
<evidence type="ECO:0000256" key="1">
    <source>
        <dbReference type="SAM" id="MobiDB-lite"/>
    </source>
</evidence>
<evidence type="ECO:0000313" key="2">
    <source>
        <dbReference type="EMBL" id="KXV49519.1"/>
    </source>
</evidence>
<evidence type="ECO:0008006" key="4">
    <source>
        <dbReference type="Google" id="ProtNLM"/>
    </source>
</evidence>
<dbReference type="EMBL" id="LHZR01000094">
    <property type="protein sequence ID" value="KXV49519.1"/>
    <property type="molecule type" value="Genomic_DNA"/>
</dbReference>